<dbReference type="Proteomes" id="UP001431783">
    <property type="component" value="Unassembled WGS sequence"/>
</dbReference>
<comment type="similarity">
    <text evidence="1">Belongs to the ETS family.</text>
</comment>
<evidence type="ECO:0000256" key="1">
    <source>
        <dbReference type="ARBA" id="ARBA00005562"/>
    </source>
</evidence>
<evidence type="ECO:0000259" key="3">
    <source>
        <dbReference type="PROSITE" id="PS50061"/>
    </source>
</evidence>
<dbReference type="AlphaFoldDB" id="A0AAW1UPJ1"/>
<dbReference type="InterPro" id="IPR036388">
    <property type="entry name" value="WH-like_DNA-bd_sf"/>
</dbReference>
<evidence type="ECO:0000313" key="5">
    <source>
        <dbReference type="Proteomes" id="UP001431783"/>
    </source>
</evidence>
<dbReference type="SUPFAM" id="SSF46785">
    <property type="entry name" value="Winged helix' DNA-binding domain"/>
    <property type="match status" value="1"/>
</dbReference>
<accession>A0AAW1UPJ1</accession>
<evidence type="ECO:0000256" key="2">
    <source>
        <dbReference type="SAM" id="MobiDB-lite"/>
    </source>
</evidence>
<dbReference type="PROSITE" id="PS50061">
    <property type="entry name" value="ETS_DOMAIN_3"/>
    <property type="match status" value="1"/>
</dbReference>
<reference evidence="4 5" key="1">
    <citation type="submission" date="2023-03" db="EMBL/GenBank/DDBJ databases">
        <title>Genome insight into feeding habits of ladybird beetles.</title>
        <authorList>
            <person name="Li H.-S."/>
            <person name="Huang Y.-H."/>
            <person name="Pang H."/>
        </authorList>
    </citation>
    <scope>NUCLEOTIDE SEQUENCE [LARGE SCALE GENOMIC DNA]</scope>
    <source>
        <strain evidence="4">SYSU_2023b</strain>
        <tissue evidence="4">Whole body</tissue>
    </source>
</reference>
<proteinExistence type="inferred from homology"/>
<name>A0AAW1UPJ1_9CUCU</name>
<dbReference type="PROSITE" id="PS00345">
    <property type="entry name" value="ETS_DOMAIN_1"/>
    <property type="match status" value="1"/>
</dbReference>
<sequence length="329" mass="37191">MGAVNINVRRVFSSLPRWRQQNVACDFLDLSYFLSSPSRPASPNLHSLRMIRMNHQDQEVPAVVSEIGRLGCLLGASITSSPYQLHPDHYKCFNSTAVFPTDWREPWHQEGNSCETDDGEQYVPASEYTSSYPSNEAKTENMPVFHCSSKHLTYPNPHDIDSFESSYPHLHQHTGSTYSNSIYNRPNTVQSKNGESVLPTSPLYSSTHTSSVHLPIKQEPSDEGISRLFDKSKLDQSKLSQRNHNSLINPRNEKTIEEKRIDSKLSSFNISTGRRGSLQLWQFLVALLDTPDASAGCIAWTGRGMEFKLIEPEEESILFIPLLNRTFTS</sequence>
<evidence type="ECO:0000313" key="4">
    <source>
        <dbReference type="EMBL" id="KAK9884470.1"/>
    </source>
</evidence>
<organism evidence="4 5">
    <name type="scientific">Henosepilachna vigintioctopunctata</name>
    <dbReference type="NCBI Taxonomy" id="420089"/>
    <lineage>
        <taxon>Eukaryota</taxon>
        <taxon>Metazoa</taxon>
        <taxon>Ecdysozoa</taxon>
        <taxon>Arthropoda</taxon>
        <taxon>Hexapoda</taxon>
        <taxon>Insecta</taxon>
        <taxon>Pterygota</taxon>
        <taxon>Neoptera</taxon>
        <taxon>Endopterygota</taxon>
        <taxon>Coleoptera</taxon>
        <taxon>Polyphaga</taxon>
        <taxon>Cucujiformia</taxon>
        <taxon>Coccinelloidea</taxon>
        <taxon>Coccinellidae</taxon>
        <taxon>Epilachninae</taxon>
        <taxon>Epilachnini</taxon>
        <taxon>Henosepilachna</taxon>
    </lineage>
</organism>
<protein>
    <recommendedName>
        <fullName evidence="3">ETS domain-containing protein</fullName>
    </recommendedName>
</protein>
<feature type="domain" description="ETS" evidence="3">
    <location>
        <begin position="278"/>
        <end position="329"/>
    </location>
</feature>
<dbReference type="EMBL" id="JARQZJ010000093">
    <property type="protein sequence ID" value="KAK9884470.1"/>
    <property type="molecule type" value="Genomic_DNA"/>
</dbReference>
<dbReference type="GO" id="GO:0043565">
    <property type="term" value="F:sequence-specific DNA binding"/>
    <property type="evidence" value="ECO:0007669"/>
    <property type="project" value="InterPro"/>
</dbReference>
<dbReference type="GO" id="GO:0003700">
    <property type="term" value="F:DNA-binding transcription factor activity"/>
    <property type="evidence" value="ECO:0007669"/>
    <property type="project" value="InterPro"/>
</dbReference>
<dbReference type="InterPro" id="IPR000418">
    <property type="entry name" value="Ets_dom"/>
</dbReference>
<dbReference type="SMART" id="SM00413">
    <property type="entry name" value="ETS"/>
    <property type="match status" value="1"/>
</dbReference>
<comment type="caution">
    <text evidence="4">The sequence shown here is derived from an EMBL/GenBank/DDBJ whole genome shotgun (WGS) entry which is preliminary data.</text>
</comment>
<dbReference type="InterPro" id="IPR036390">
    <property type="entry name" value="WH_DNA-bd_sf"/>
</dbReference>
<gene>
    <name evidence="4" type="ORF">WA026_007313</name>
</gene>
<keyword evidence="5" id="KW-1185">Reference proteome</keyword>
<feature type="compositionally biased region" description="Polar residues" evidence="2">
    <location>
        <begin position="190"/>
        <end position="212"/>
    </location>
</feature>
<dbReference type="Gene3D" id="1.10.10.10">
    <property type="entry name" value="Winged helix-like DNA-binding domain superfamily/Winged helix DNA-binding domain"/>
    <property type="match status" value="1"/>
</dbReference>
<feature type="region of interest" description="Disordered" evidence="2">
    <location>
        <begin position="190"/>
        <end position="222"/>
    </location>
</feature>